<feature type="transmembrane region" description="Helical" evidence="1">
    <location>
        <begin position="47"/>
        <end position="65"/>
    </location>
</feature>
<feature type="transmembrane region" description="Helical" evidence="1">
    <location>
        <begin position="71"/>
        <end position="91"/>
    </location>
</feature>
<evidence type="ECO:0000313" key="3">
    <source>
        <dbReference type="Proteomes" id="UP001256673"/>
    </source>
</evidence>
<keyword evidence="3" id="KW-1185">Reference proteome</keyword>
<keyword evidence="1" id="KW-0472">Membrane</keyword>
<evidence type="ECO:0008006" key="4">
    <source>
        <dbReference type="Google" id="ProtNLM"/>
    </source>
</evidence>
<dbReference type="Proteomes" id="UP001256673">
    <property type="component" value="Unassembled WGS sequence"/>
</dbReference>
<organism evidence="2 3">
    <name type="scientific">Microbacterium algihabitans</name>
    <dbReference type="NCBI Taxonomy" id="3075992"/>
    <lineage>
        <taxon>Bacteria</taxon>
        <taxon>Bacillati</taxon>
        <taxon>Actinomycetota</taxon>
        <taxon>Actinomycetes</taxon>
        <taxon>Micrococcales</taxon>
        <taxon>Microbacteriaceae</taxon>
        <taxon>Microbacterium</taxon>
    </lineage>
</organism>
<dbReference type="EMBL" id="JAWDIU010000001">
    <property type="protein sequence ID" value="MDU0326482.1"/>
    <property type="molecule type" value="Genomic_DNA"/>
</dbReference>
<proteinExistence type="predicted"/>
<protein>
    <recommendedName>
        <fullName evidence="4">DUF2516 family protein</fullName>
    </recommendedName>
</protein>
<name>A0ABU3RUC5_9MICO</name>
<evidence type="ECO:0000313" key="2">
    <source>
        <dbReference type="EMBL" id="MDU0326482.1"/>
    </source>
</evidence>
<keyword evidence="1" id="KW-0812">Transmembrane</keyword>
<gene>
    <name evidence="2" type="ORF">RWH43_06875</name>
</gene>
<evidence type="ECO:0000256" key="1">
    <source>
        <dbReference type="SAM" id="Phobius"/>
    </source>
</evidence>
<reference evidence="2 3" key="1">
    <citation type="submission" date="2023-09" db="EMBL/GenBank/DDBJ databases">
        <title>Microbacterium fusihabitans sp. nov., Microbacterium phycihabitans sp. nov., and Microbacterium cervinum sp. nov., isolated from dried seaweeds of beach.</title>
        <authorList>
            <person name="Lee S.D."/>
        </authorList>
    </citation>
    <scope>NUCLEOTIDE SEQUENCE [LARGE SCALE GENOMIC DNA]</scope>
    <source>
        <strain evidence="2 3">KSW2-21</strain>
    </source>
</reference>
<comment type="caution">
    <text evidence="2">The sequence shown here is derived from an EMBL/GenBank/DDBJ whole genome shotgun (WGS) entry which is preliminary data.</text>
</comment>
<accession>A0ABU3RUC5</accession>
<feature type="transmembrane region" description="Helical" evidence="1">
    <location>
        <begin position="6"/>
        <end position="27"/>
    </location>
</feature>
<dbReference type="RefSeq" id="WP_316001062.1">
    <property type="nucleotide sequence ID" value="NZ_JAWDIU010000001.1"/>
</dbReference>
<sequence>MAVALWITALFIGATLWLASVLVVTTAAPDERFPWERNPSHRRAASISLRVAGVFFIVLPVSWGITPIAGYWGALPCLAAFAPGVLAIVLHNTSVTRRAARVD</sequence>
<keyword evidence="1" id="KW-1133">Transmembrane helix</keyword>